<dbReference type="PROSITE" id="PS50056">
    <property type="entry name" value="TYR_PHOSPHATASE_2"/>
    <property type="match status" value="1"/>
</dbReference>
<organism evidence="5 6">
    <name type="scientific">Acanthoscelides obtectus</name>
    <name type="common">Bean weevil</name>
    <name type="synonym">Bruchus obtectus</name>
    <dbReference type="NCBI Taxonomy" id="200917"/>
    <lineage>
        <taxon>Eukaryota</taxon>
        <taxon>Metazoa</taxon>
        <taxon>Ecdysozoa</taxon>
        <taxon>Arthropoda</taxon>
        <taxon>Hexapoda</taxon>
        <taxon>Insecta</taxon>
        <taxon>Pterygota</taxon>
        <taxon>Neoptera</taxon>
        <taxon>Endopterygota</taxon>
        <taxon>Coleoptera</taxon>
        <taxon>Polyphaga</taxon>
        <taxon>Cucujiformia</taxon>
        <taxon>Chrysomeloidea</taxon>
        <taxon>Chrysomelidae</taxon>
        <taxon>Bruchinae</taxon>
        <taxon>Bruchini</taxon>
        <taxon>Acanthoscelides</taxon>
    </lineage>
</organism>
<comment type="caution">
    <text evidence="5">The sequence shown here is derived from an EMBL/GenBank/DDBJ whole genome shotgun (WGS) entry which is preliminary data.</text>
</comment>
<feature type="domain" description="Tyrosine specific protein phosphatases" evidence="4">
    <location>
        <begin position="103"/>
        <end position="170"/>
    </location>
</feature>
<dbReference type="SMART" id="SM00195">
    <property type="entry name" value="DSPc"/>
    <property type="match status" value="1"/>
</dbReference>
<evidence type="ECO:0000313" key="6">
    <source>
        <dbReference type="Proteomes" id="UP001152888"/>
    </source>
</evidence>
<evidence type="ECO:0000256" key="2">
    <source>
        <dbReference type="ARBA" id="ARBA00022912"/>
    </source>
</evidence>
<name>A0A9P0LLG0_ACAOB</name>
<dbReference type="GO" id="GO:0004721">
    <property type="term" value="F:phosphoprotein phosphatase activity"/>
    <property type="evidence" value="ECO:0007669"/>
    <property type="project" value="UniProtKB-KW"/>
</dbReference>
<dbReference type="Pfam" id="PF00782">
    <property type="entry name" value="DSPc"/>
    <property type="match status" value="1"/>
</dbReference>
<dbReference type="Gene3D" id="3.90.190.10">
    <property type="entry name" value="Protein tyrosine phosphatase superfamily"/>
    <property type="match status" value="1"/>
</dbReference>
<proteinExistence type="predicted"/>
<accession>A0A9P0LLG0</accession>
<dbReference type="InterPro" id="IPR016130">
    <property type="entry name" value="Tyr_Pase_AS"/>
</dbReference>
<evidence type="ECO:0000313" key="5">
    <source>
        <dbReference type="EMBL" id="CAH1997147.1"/>
    </source>
</evidence>
<dbReference type="PANTHER" id="PTHR10367:SF17">
    <property type="entry name" value="MRNA-CAPPING ENZYME"/>
    <property type="match status" value="1"/>
</dbReference>
<dbReference type="InterPro" id="IPR020422">
    <property type="entry name" value="TYR_PHOSPHATASE_DUAL_dom"/>
</dbReference>
<dbReference type="GO" id="GO:0006370">
    <property type="term" value="P:7-methylguanosine mRNA capping"/>
    <property type="evidence" value="ECO:0007669"/>
    <property type="project" value="TreeGrafter"/>
</dbReference>
<reference evidence="5" key="1">
    <citation type="submission" date="2022-03" db="EMBL/GenBank/DDBJ databases">
        <authorList>
            <person name="Sayadi A."/>
        </authorList>
    </citation>
    <scope>NUCLEOTIDE SEQUENCE</scope>
</reference>
<sequence length="214" mass="24791">MKNKIPDGWLDCPANGEYLVEGKFMALKTPLEKYNAKFPVQARYPPEEIFKRAAHNKVKIGLWIDLTNTTRYYSKKSVEDQNCQYVKLCCEGHGIAPSRRHVKEFIDIAHNFIVHNPCESIAVHCTHGYNRTGFLIVAFLVEQLGFKVEDAIDRFSKARPPGIYRSAYIKELFLRYGNVKNLPPPPKQPSWVIRGHKQKCRKRSVKNLEQYLVK</sequence>
<protein>
    <submittedName>
        <fullName evidence="5">Uncharacterized protein</fullName>
    </submittedName>
</protein>
<dbReference type="PANTHER" id="PTHR10367">
    <property type="entry name" value="MRNA-CAPPING ENZYME"/>
    <property type="match status" value="1"/>
</dbReference>
<dbReference type="SUPFAM" id="SSF52799">
    <property type="entry name" value="(Phosphotyrosine protein) phosphatases II"/>
    <property type="match status" value="1"/>
</dbReference>
<dbReference type="PROSITE" id="PS50054">
    <property type="entry name" value="TYR_PHOSPHATASE_DUAL"/>
    <property type="match status" value="1"/>
</dbReference>
<keyword evidence="6" id="KW-1185">Reference proteome</keyword>
<dbReference type="EMBL" id="CAKOFQ010007279">
    <property type="protein sequence ID" value="CAH1997147.1"/>
    <property type="molecule type" value="Genomic_DNA"/>
</dbReference>
<dbReference type="InterPro" id="IPR000387">
    <property type="entry name" value="Tyr_Pase_dom"/>
</dbReference>
<dbReference type="AlphaFoldDB" id="A0A9P0LLG0"/>
<gene>
    <name evidence="5" type="ORF">ACAOBT_LOCUS23560</name>
</gene>
<evidence type="ECO:0000259" key="3">
    <source>
        <dbReference type="PROSITE" id="PS50054"/>
    </source>
</evidence>
<dbReference type="InterPro" id="IPR000340">
    <property type="entry name" value="Dual-sp_phosphatase_cat-dom"/>
</dbReference>
<dbReference type="GO" id="GO:0004484">
    <property type="term" value="F:mRNA guanylyltransferase activity"/>
    <property type="evidence" value="ECO:0007669"/>
    <property type="project" value="TreeGrafter"/>
</dbReference>
<evidence type="ECO:0000259" key="4">
    <source>
        <dbReference type="PROSITE" id="PS50056"/>
    </source>
</evidence>
<dbReference type="OrthoDB" id="200924at2759"/>
<dbReference type="PROSITE" id="PS00383">
    <property type="entry name" value="TYR_PHOSPHATASE_1"/>
    <property type="match status" value="1"/>
</dbReference>
<dbReference type="InterPro" id="IPR029021">
    <property type="entry name" value="Prot-tyrosine_phosphatase-like"/>
</dbReference>
<dbReference type="Proteomes" id="UP001152888">
    <property type="component" value="Unassembled WGS sequence"/>
</dbReference>
<feature type="domain" description="Tyrosine-protein phosphatase" evidence="3">
    <location>
        <begin position="29"/>
        <end position="182"/>
    </location>
</feature>
<keyword evidence="1" id="KW-0378">Hydrolase</keyword>
<evidence type="ECO:0000256" key="1">
    <source>
        <dbReference type="ARBA" id="ARBA00022801"/>
    </source>
</evidence>
<keyword evidence="2" id="KW-0904">Protein phosphatase</keyword>
<dbReference type="InterPro" id="IPR051029">
    <property type="entry name" value="mRNA_Capping_Enz/RNA_Phosphat"/>
</dbReference>